<feature type="compositionally biased region" description="Polar residues" evidence="1">
    <location>
        <begin position="170"/>
        <end position="181"/>
    </location>
</feature>
<protein>
    <submittedName>
        <fullName evidence="2">Uncharacterized protein</fullName>
    </submittedName>
</protein>
<dbReference type="AlphaFoldDB" id="A0AAV0XLC4"/>
<dbReference type="Proteomes" id="UP001160148">
    <property type="component" value="Unassembled WGS sequence"/>
</dbReference>
<name>A0AAV0XLC4_9HEMI</name>
<reference evidence="2 3" key="1">
    <citation type="submission" date="2023-01" db="EMBL/GenBank/DDBJ databases">
        <authorList>
            <person name="Whitehead M."/>
        </authorList>
    </citation>
    <scope>NUCLEOTIDE SEQUENCE [LARGE SCALE GENOMIC DNA]</scope>
</reference>
<evidence type="ECO:0000313" key="2">
    <source>
        <dbReference type="EMBL" id="CAI6369359.1"/>
    </source>
</evidence>
<feature type="compositionally biased region" description="Basic and acidic residues" evidence="1">
    <location>
        <begin position="148"/>
        <end position="161"/>
    </location>
</feature>
<proteinExistence type="predicted"/>
<organism evidence="2 3">
    <name type="scientific">Macrosiphum euphorbiae</name>
    <name type="common">potato aphid</name>
    <dbReference type="NCBI Taxonomy" id="13131"/>
    <lineage>
        <taxon>Eukaryota</taxon>
        <taxon>Metazoa</taxon>
        <taxon>Ecdysozoa</taxon>
        <taxon>Arthropoda</taxon>
        <taxon>Hexapoda</taxon>
        <taxon>Insecta</taxon>
        <taxon>Pterygota</taxon>
        <taxon>Neoptera</taxon>
        <taxon>Paraneoptera</taxon>
        <taxon>Hemiptera</taxon>
        <taxon>Sternorrhyncha</taxon>
        <taxon>Aphidomorpha</taxon>
        <taxon>Aphidoidea</taxon>
        <taxon>Aphididae</taxon>
        <taxon>Macrosiphini</taxon>
        <taxon>Macrosiphum</taxon>
    </lineage>
</organism>
<evidence type="ECO:0000256" key="1">
    <source>
        <dbReference type="SAM" id="MobiDB-lite"/>
    </source>
</evidence>
<evidence type="ECO:0000313" key="3">
    <source>
        <dbReference type="Proteomes" id="UP001160148"/>
    </source>
</evidence>
<comment type="caution">
    <text evidence="2">The sequence shown here is derived from an EMBL/GenBank/DDBJ whole genome shotgun (WGS) entry which is preliminary data.</text>
</comment>
<accession>A0AAV0XLC4</accession>
<keyword evidence="3" id="KW-1185">Reference proteome</keyword>
<dbReference type="EMBL" id="CARXXK010000005">
    <property type="protein sequence ID" value="CAI6369359.1"/>
    <property type="molecule type" value="Genomic_DNA"/>
</dbReference>
<sequence length="317" mass="35809">MAAKVSVNIFYVCDNSPNSVFKGIYAIKTINDKIEEINVKLESRIENRGDIDMIVKDFDAITVCILEKEIILRLTNDSIKVIGMRRSRGITFETVRRVMARLTLFEGVDETLYSASKHIGPAHDSIESGAELQSFAVALTREEIDQRFDDRRRRREERESGKFSTPIKGRTSTLLSPSKNLKSSVEKKVESGESSTRQLNDRSDVLLQKITQMDINEDDDGQGDSESDEVEVDNVDDVVDEINGNNEPKYVFSRSRIAQIEVIDFPKPIGLERRYELKENAKSKSVTFTRMKGSGSAISYYKIVFTDGTALVLGKMK</sequence>
<gene>
    <name evidence="2" type="ORF">MEUPH1_LOCUS23605</name>
</gene>
<feature type="region of interest" description="Disordered" evidence="1">
    <location>
        <begin position="148"/>
        <end position="202"/>
    </location>
</feature>